<dbReference type="PROSITE" id="PS00211">
    <property type="entry name" value="ABC_TRANSPORTER_1"/>
    <property type="match status" value="1"/>
</dbReference>
<dbReference type="InterPro" id="IPR027417">
    <property type="entry name" value="P-loop_NTPase"/>
</dbReference>
<evidence type="ECO:0000256" key="8">
    <source>
        <dbReference type="ARBA" id="ARBA00039025"/>
    </source>
</evidence>
<dbReference type="InterPro" id="IPR003593">
    <property type="entry name" value="AAA+_ATPase"/>
</dbReference>
<evidence type="ECO:0000256" key="2">
    <source>
        <dbReference type="ARBA" id="ARBA00022448"/>
    </source>
</evidence>
<organism evidence="14 15">
    <name type="scientific">Halococcus hamelinensis 100A6</name>
    <dbReference type="NCBI Taxonomy" id="1132509"/>
    <lineage>
        <taxon>Archaea</taxon>
        <taxon>Methanobacteriati</taxon>
        <taxon>Methanobacteriota</taxon>
        <taxon>Stenosarchaea group</taxon>
        <taxon>Halobacteria</taxon>
        <taxon>Halobacteriales</taxon>
        <taxon>Halococcaceae</taxon>
        <taxon>Halococcus</taxon>
    </lineage>
</organism>
<comment type="subunit">
    <text evidence="7">The complex is composed of two ATP-binding proteins (WtpC), two transmembrane proteins (WtpB) and a solute-binding protein (WtpA).</text>
</comment>
<dbReference type="GO" id="GO:0005886">
    <property type="term" value="C:plasma membrane"/>
    <property type="evidence" value="ECO:0007669"/>
    <property type="project" value="UniProtKB-SubCell"/>
</dbReference>
<name>M0M0T2_9EURY</name>
<evidence type="ECO:0000256" key="3">
    <source>
        <dbReference type="ARBA" id="ARBA00022505"/>
    </source>
</evidence>
<dbReference type="AlphaFoldDB" id="M0M0T2"/>
<evidence type="ECO:0000256" key="10">
    <source>
        <dbReference type="ARBA" id="ARBA00047936"/>
    </source>
</evidence>
<dbReference type="GO" id="GO:0005524">
    <property type="term" value="F:ATP binding"/>
    <property type="evidence" value="ECO:0007669"/>
    <property type="project" value="UniProtKB-KW"/>
</dbReference>
<evidence type="ECO:0000313" key="15">
    <source>
        <dbReference type="Proteomes" id="UP000011566"/>
    </source>
</evidence>
<dbReference type="CDD" id="cd03293">
    <property type="entry name" value="ABC_NrtD_SsuB_transporters"/>
    <property type="match status" value="1"/>
</dbReference>
<evidence type="ECO:0000256" key="4">
    <source>
        <dbReference type="ARBA" id="ARBA00022741"/>
    </source>
</evidence>
<dbReference type="Gene3D" id="3.40.50.300">
    <property type="entry name" value="P-loop containing nucleotide triphosphate hydrolases"/>
    <property type="match status" value="1"/>
</dbReference>
<dbReference type="SUPFAM" id="SSF52540">
    <property type="entry name" value="P-loop containing nucleoside triphosphate hydrolases"/>
    <property type="match status" value="1"/>
</dbReference>
<dbReference type="GO" id="GO:0016887">
    <property type="term" value="F:ATP hydrolysis activity"/>
    <property type="evidence" value="ECO:0007669"/>
    <property type="project" value="InterPro"/>
</dbReference>
<reference evidence="14 15" key="1">
    <citation type="journal article" date="2014" name="PLoS Genet.">
        <title>Phylogenetically driven sequencing of extremely halophilic archaea reveals strategies for static and dynamic osmo-response.</title>
        <authorList>
            <person name="Becker E.A."/>
            <person name="Seitzer P.M."/>
            <person name="Tritt A."/>
            <person name="Larsen D."/>
            <person name="Krusor M."/>
            <person name="Yao A.I."/>
            <person name="Wu D."/>
            <person name="Madern D."/>
            <person name="Eisen J.A."/>
            <person name="Darling A.E."/>
            <person name="Facciotti M.T."/>
        </authorList>
    </citation>
    <scope>NUCLEOTIDE SEQUENCE [LARGE SCALE GENOMIC DNA]</scope>
    <source>
        <strain evidence="14 15">100A6</strain>
    </source>
</reference>
<keyword evidence="5 14" id="KW-0067">ATP-binding</keyword>
<comment type="caution">
    <text evidence="14">The sequence shown here is derived from an EMBL/GenBank/DDBJ whole genome shotgun (WGS) entry which is preliminary data.</text>
</comment>
<dbReference type="OrthoDB" id="18368at2157"/>
<evidence type="ECO:0000256" key="6">
    <source>
        <dbReference type="ARBA" id="ARBA00038307"/>
    </source>
</evidence>
<dbReference type="InterPro" id="IPR050166">
    <property type="entry name" value="ABC_transporter_ATP-bind"/>
</dbReference>
<comment type="subcellular location">
    <subcellularLocation>
        <location evidence="1">Cell membrane</location>
    </subcellularLocation>
</comment>
<dbReference type="RefSeq" id="WP_007693871.1">
    <property type="nucleotide sequence ID" value="NZ_AJRK01000427.1"/>
</dbReference>
<evidence type="ECO:0000256" key="5">
    <source>
        <dbReference type="ARBA" id="ARBA00022840"/>
    </source>
</evidence>
<evidence type="ECO:0000256" key="1">
    <source>
        <dbReference type="ARBA" id="ARBA00004236"/>
    </source>
</evidence>
<dbReference type="eggNOG" id="arCOG00193">
    <property type="taxonomic scope" value="Archaea"/>
</dbReference>
<dbReference type="InterPro" id="IPR017871">
    <property type="entry name" value="ABC_transporter-like_CS"/>
</dbReference>
<keyword evidence="2" id="KW-0813">Transport</keyword>
<evidence type="ECO:0000256" key="11">
    <source>
        <dbReference type="ARBA" id="ARBA00057369"/>
    </source>
</evidence>
<evidence type="ECO:0000256" key="9">
    <source>
        <dbReference type="ARBA" id="ARBA00041133"/>
    </source>
</evidence>
<proteinExistence type="inferred from homology"/>
<dbReference type="Proteomes" id="UP000011566">
    <property type="component" value="Unassembled WGS sequence"/>
</dbReference>
<dbReference type="PATRIC" id="fig|1132509.6.peg.2513"/>
<dbReference type="InterPro" id="IPR003439">
    <property type="entry name" value="ABC_transporter-like_ATP-bd"/>
</dbReference>
<dbReference type="EC" id="7.3.2.6" evidence="8"/>
<evidence type="ECO:0000256" key="7">
    <source>
        <dbReference type="ARBA" id="ARBA00038781"/>
    </source>
</evidence>
<evidence type="ECO:0000256" key="12">
    <source>
        <dbReference type="SAM" id="MobiDB-lite"/>
    </source>
</evidence>
<feature type="compositionally biased region" description="Basic and acidic residues" evidence="12">
    <location>
        <begin position="25"/>
        <end position="34"/>
    </location>
</feature>
<dbReference type="PROSITE" id="PS50893">
    <property type="entry name" value="ABC_TRANSPORTER_2"/>
    <property type="match status" value="1"/>
</dbReference>
<comment type="similarity">
    <text evidence="6">Belongs to the ABC transporter superfamily. Sulfate/tungstate importer (TC 3.A.1.6) family.</text>
</comment>
<sequence length="288" mass="31551">MARVSDGEPGRTDDYTTDDCTTATERADGADRANETPVVLVDGVSKRYESERQSVQALDDVRFTVETGEFVCLVGPSGCGKTTLLRAVAGLETPTNGAVVVDGERVEGPGTDRGMVFQEYGLFPWLTVQENVCFGLERQGMAREACDNRCYEMLDLVGLDGFADAYPKELSGGMKQRVAVARALAVDPEILLLDEPFGSVDARTRERLQNELLDIWRTTEKTTLFVTHEVDEAVVLGDRVLVMGADPGRVVETVDVDLPRPRSRTDEAFVAYTERVRSLIGGGTTDRF</sequence>
<dbReference type="SMART" id="SM00382">
    <property type="entry name" value="AAA"/>
    <property type="match status" value="1"/>
</dbReference>
<dbReference type="GO" id="GO:1901238">
    <property type="term" value="F:ABC-type tungstate transporter activity"/>
    <property type="evidence" value="ECO:0007669"/>
    <property type="project" value="UniProtKB-EC"/>
</dbReference>
<dbReference type="PANTHER" id="PTHR42788:SF13">
    <property type="entry name" value="ALIPHATIC SULFONATES IMPORT ATP-BINDING PROTEIN SSUB"/>
    <property type="match status" value="1"/>
</dbReference>
<dbReference type="Pfam" id="PF00005">
    <property type="entry name" value="ABC_tran"/>
    <property type="match status" value="1"/>
</dbReference>
<keyword evidence="15" id="KW-1185">Reference proteome</keyword>
<evidence type="ECO:0000313" key="14">
    <source>
        <dbReference type="EMBL" id="EMA37985.1"/>
    </source>
</evidence>
<gene>
    <name evidence="14" type="ORF">C447_11130</name>
</gene>
<comment type="function">
    <text evidence="11">Part of the ABC transporter complex WtpABC involved in molybdate/tungstate import. Responsible for energy coupling to the transport system.</text>
</comment>
<dbReference type="EMBL" id="AOMB01000032">
    <property type="protein sequence ID" value="EMA37985.1"/>
    <property type="molecule type" value="Genomic_DNA"/>
</dbReference>
<feature type="region of interest" description="Disordered" evidence="12">
    <location>
        <begin position="1"/>
        <end position="34"/>
    </location>
</feature>
<accession>M0M0T2</accession>
<keyword evidence="4" id="KW-0547">Nucleotide-binding</keyword>
<dbReference type="FunFam" id="3.40.50.300:FF:000425">
    <property type="entry name" value="Probable ABC transporter, ATP-binding subunit"/>
    <property type="match status" value="1"/>
</dbReference>
<comment type="catalytic activity">
    <reaction evidence="10">
        <text>tungstate(in) + ATP + H2O = tungstate(out) + ADP + phosphate + H(+)</text>
        <dbReference type="Rhea" id="RHEA:35027"/>
        <dbReference type="ChEBI" id="CHEBI:15377"/>
        <dbReference type="ChEBI" id="CHEBI:15378"/>
        <dbReference type="ChEBI" id="CHEBI:30616"/>
        <dbReference type="ChEBI" id="CHEBI:43474"/>
        <dbReference type="ChEBI" id="CHEBI:46502"/>
        <dbReference type="ChEBI" id="CHEBI:456216"/>
        <dbReference type="EC" id="7.3.2.6"/>
    </reaction>
</comment>
<feature type="domain" description="ABC transporter" evidence="13">
    <location>
        <begin position="39"/>
        <end position="270"/>
    </location>
</feature>
<keyword evidence="3" id="KW-0500">Molybdenum</keyword>
<feature type="compositionally biased region" description="Basic and acidic residues" evidence="12">
    <location>
        <begin position="1"/>
        <end position="14"/>
    </location>
</feature>
<protein>
    <recommendedName>
        <fullName evidence="9">Molybdate/tungstate import ATP-binding protein WtpC</fullName>
        <ecNumber evidence="8">7.3.2.6</ecNumber>
    </recommendedName>
</protein>
<dbReference type="PANTHER" id="PTHR42788">
    <property type="entry name" value="TAURINE IMPORT ATP-BINDING PROTEIN-RELATED"/>
    <property type="match status" value="1"/>
</dbReference>
<evidence type="ECO:0000259" key="13">
    <source>
        <dbReference type="PROSITE" id="PS50893"/>
    </source>
</evidence>